<proteinExistence type="predicted"/>
<dbReference type="PATRIC" id="fig|29423.5.peg.1976"/>
<keyword evidence="2" id="KW-0808">Transferase</keyword>
<dbReference type="Proteomes" id="UP000054858">
    <property type="component" value="Unassembled WGS sequence"/>
</dbReference>
<dbReference type="GO" id="GO:0016301">
    <property type="term" value="F:kinase activity"/>
    <property type="evidence" value="ECO:0007669"/>
    <property type="project" value="UniProtKB-KW"/>
</dbReference>
<comment type="caution">
    <text evidence="2">The sequence shown here is derived from an EMBL/GenBank/DDBJ whole genome shotgun (WGS) entry which is preliminary data.</text>
</comment>
<dbReference type="InterPro" id="IPR011006">
    <property type="entry name" value="CheY-like_superfamily"/>
</dbReference>
<gene>
    <name evidence="2" type="ORF">Loak_1884</name>
</gene>
<dbReference type="GO" id="GO:0000160">
    <property type="term" value="P:phosphorelay signal transduction system"/>
    <property type="evidence" value="ECO:0007669"/>
    <property type="project" value="InterPro"/>
</dbReference>
<reference evidence="2 3" key="1">
    <citation type="submission" date="2015-11" db="EMBL/GenBank/DDBJ databases">
        <title>Genomic analysis of 38 Legionella species identifies large and diverse effector repertoires.</title>
        <authorList>
            <person name="Burstein D."/>
            <person name="Amaro F."/>
            <person name="Zusman T."/>
            <person name="Lifshitz Z."/>
            <person name="Cohen O."/>
            <person name="Gilbert J.A."/>
            <person name="Pupko T."/>
            <person name="Shuman H.A."/>
            <person name="Segal G."/>
        </authorList>
    </citation>
    <scope>NUCLEOTIDE SEQUENCE [LARGE SCALE GENOMIC DNA]</scope>
    <source>
        <strain evidence="2 3">Oak Ridge-10</strain>
    </source>
</reference>
<evidence type="ECO:0000313" key="2">
    <source>
        <dbReference type="EMBL" id="KTD38208.1"/>
    </source>
</evidence>
<sequence length="151" mass="17541">MRVLIVEDNAFNAFCLTRLLEAACQHVQVTVAHNSYVALKQFEKYQPELIVLDGDLGAGEGRYCNGPALADVLWRKYPNAAVVAWTDCKHMRMQFAEIFHQHNKHFNEYSSWNKIMCPKRLHQSLAHLAAEFDFRYYTRPSSSIHMARFYA</sequence>
<accession>A0A0W0X0T3</accession>
<name>A0A0W0X0T3_9GAMM</name>
<feature type="domain" description="Response regulatory" evidence="1">
    <location>
        <begin position="3"/>
        <end position="88"/>
    </location>
</feature>
<organism evidence="2 3">
    <name type="scientific">Legionella oakridgensis</name>
    <dbReference type="NCBI Taxonomy" id="29423"/>
    <lineage>
        <taxon>Bacteria</taxon>
        <taxon>Pseudomonadati</taxon>
        <taxon>Pseudomonadota</taxon>
        <taxon>Gammaproteobacteria</taxon>
        <taxon>Legionellales</taxon>
        <taxon>Legionellaceae</taxon>
        <taxon>Legionella</taxon>
    </lineage>
</organism>
<protein>
    <submittedName>
        <fullName evidence="2">Two component sensor and regulator histidine kinase response regulator</fullName>
    </submittedName>
</protein>
<dbReference type="RefSeq" id="WP_025384701.1">
    <property type="nucleotide sequence ID" value="NZ_LCUA01000003.1"/>
</dbReference>
<evidence type="ECO:0000259" key="1">
    <source>
        <dbReference type="Pfam" id="PF00072"/>
    </source>
</evidence>
<dbReference type="AlphaFoldDB" id="A0A0W0X0T3"/>
<dbReference type="SUPFAM" id="SSF52172">
    <property type="entry name" value="CheY-like"/>
    <property type="match status" value="1"/>
</dbReference>
<keyword evidence="2" id="KW-0418">Kinase</keyword>
<dbReference type="Pfam" id="PF00072">
    <property type="entry name" value="Response_reg"/>
    <property type="match status" value="1"/>
</dbReference>
<dbReference type="InterPro" id="IPR001789">
    <property type="entry name" value="Sig_transdc_resp-reg_receiver"/>
</dbReference>
<evidence type="ECO:0000313" key="3">
    <source>
        <dbReference type="Proteomes" id="UP000054858"/>
    </source>
</evidence>
<dbReference type="EMBL" id="LNYP01000029">
    <property type="protein sequence ID" value="KTD38208.1"/>
    <property type="molecule type" value="Genomic_DNA"/>
</dbReference>
<dbReference type="Gene3D" id="3.40.50.2300">
    <property type="match status" value="1"/>
</dbReference>